<keyword evidence="2" id="KW-1185">Reference proteome</keyword>
<dbReference type="InterPro" id="IPR036390">
    <property type="entry name" value="WH_DNA-bd_sf"/>
</dbReference>
<dbReference type="PROSITE" id="PS51197">
    <property type="entry name" value="HTH_RRF2_2"/>
    <property type="match status" value="1"/>
</dbReference>
<dbReference type="AlphaFoldDB" id="A0AAE2YR16"/>
<dbReference type="GO" id="GO:0003700">
    <property type="term" value="F:DNA-binding transcription factor activity"/>
    <property type="evidence" value="ECO:0007669"/>
    <property type="project" value="TreeGrafter"/>
</dbReference>
<dbReference type="Pfam" id="PF02082">
    <property type="entry name" value="Rrf2"/>
    <property type="match status" value="1"/>
</dbReference>
<dbReference type="Gene3D" id="1.10.10.10">
    <property type="entry name" value="Winged helix-like DNA-binding domain superfamily/Winged helix DNA-binding domain"/>
    <property type="match status" value="1"/>
</dbReference>
<dbReference type="InterPro" id="IPR036388">
    <property type="entry name" value="WH-like_DNA-bd_sf"/>
</dbReference>
<evidence type="ECO:0000313" key="1">
    <source>
        <dbReference type="EMBL" id="MBU2788792.1"/>
    </source>
</evidence>
<protein>
    <submittedName>
        <fullName evidence="1">Rrf2 family transcriptional regulator</fullName>
    </submittedName>
</protein>
<proteinExistence type="predicted"/>
<name>A0AAE2YR16_9PROT</name>
<dbReference type="SUPFAM" id="SSF46785">
    <property type="entry name" value="Winged helix' DNA-binding domain"/>
    <property type="match status" value="1"/>
</dbReference>
<sequence length="121" mass="12916">MLFLAEQGIGVPILCRDIAHAVGVSEPCVASVLRILAKRGVLESLKGKGGGFALRPEAASLSAYDILQAVSTAPEKQVHCILGQKVCSDLHPCPLHTAWMELQEQQNNLLRGFCLASLIPS</sequence>
<dbReference type="PANTHER" id="PTHR33221">
    <property type="entry name" value="WINGED HELIX-TURN-HELIX TRANSCRIPTIONAL REGULATOR, RRF2 FAMILY"/>
    <property type="match status" value="1"/>
</dbReference>
<dbReference type="InterPro" id="IPR030489">
    <property type="entry name" value="TR_Rrf2-type_CS"/>
</dbReference>
<dbReference type="Proteomes" id="UP001197378">
    <property type="component" value="Unassembled WGS sequence"/>
</dbReference>
<dbReference type="InterPro" id="IPR000944">
    <property type="entry name" value="Tscrpt_reg_Rrf2"/>
</dbReference>
<comment type="caution">
    <text evidence="1">The sequence shown here is derived from an EMBL/GenBank/DDBJ whole genome shotgun (WGS) entry which is preliminary data.</text>
</comment>
<organism evidence="1 2">
    <name type="scientific">Igneacidithiobacillus copahuensis</name>
    <dbReference type="NCBI Taxonomy" id="2724909"/>
    <lineage>
        <taxon>Bacteria</taxon>
        <taxon>Pseudomonadati</taxon>
        <taxon>Pseudomonadota</taxon>
        <taxon>Acidithiobacillia</taxon>
        <taxon>Acidithiobacillales</taxon>
        <taxon>Acidithiobacillaceae</taxon>
        <taxon>Igneacidithiobacillus</taxon>
    </lineage>
</organism>
<evidence type="ECO:0000313" key="2">
    <source>
        <dbReference type="Proteomes" id="UP001197378"/>
    </source>
</evidence>
<reference evidence="1" key="1">
    <citation type="journal article" date="2021" name="ISME J.">
        <title>Genomic evolution of the class Acidithiobacillia: deep-branching Proteobacteria living in extreme acidic conditions.</title>
        <authorList>
            <person name="Moya-Beltran A."/>
            <person name="Beard S."/>
            <person name="Rojas-Villalobos C."/>
            <person name="Issotta F."/>
            <person name="Gallardo Y."/>
            <person name="Ulloa R."/>
            <person name="Giaveno A."/>
            <person name="Degli Esposti M."/>
            <person name="Johnson D.B."/>
            <person name="Quatrini R."/>
        </authorList>
    </citation>
    <scope>NUCLEOTIDE SEQUENCE</scope>
    <source>
        <strain evidence="1">VAN18-1</strain>
    </source>
</reference>
<dbReference type="GO" id="GO:0005829">
    <property type="term" value="C:cytosol"/>
    <property type="evidence" value="ECO:0007669"/>
    <property type="project" value="TreeGrafter"/>
</dbReference>
<accession>A0AAE2YR16</accession>
<dbReference type="PROSITE" id="PS01332">
    <property type="entry name" value="HTH_RRF2_1"/>
    <property type="match status" value="1"/>
</dbReference>
<gene>
    <name evidence="1" type="ORF">HFQ13_11380</name>
</gene>
<dbReference type="PANTHER" id="PTHR33221:SF15">
    <property type="entry name" value="HTH-TYPE TRANSCRIPTIONAL REGULATOR YWGB-RELATED"/>
    <property type="match status" value="1"/>
</dbReference>
<dbReference type="EMBL" id="JAAXYO010000165">
    <property type="protein sequence ID" value="MBU2788792.1"/>
    <property type="molecule type" value="Genomic_DNA"/>
</dbReference>